<keyword evidence="4" id="KW-1185">Reference proteome</keyword>
<gene>
    <name evidence="3" type="ORF">L0665_07400</name>
</gene>
<dbReference type="PANTHER" id="PTHR44757:SF2">
    <property type="entry name" value="BIOFILM ARCHITECTURE MAINTENANCE PROTEIN MBAA"/>
    <property type="match status" value="1"/>
</dbReference>
<dbReference type="Gene3D" id="1.10.10.10">
    <property type="entry name" value="Winged helix-like DNA-binding domain superfamily/Winged helix DNA-binding domain"/>
    <property type="match status" value="1"/>
</dbReference>
<dbReference type="Pfam" id="PF09339">
    <property type="entry name" value="HTH_IclR"/>
    <property type="match status" value="1"/>
</dbReference>
<dbReference type="InterPro" id="IPR013656">
    <property type="entry name" value="PAS_4"/>
</dbReference>
<evidence type="ECO:0000313" key="3">
    <source>
        <dbReference type="EMBL" id="MDE4908437.1"/>
    </source>
</evidence>
<evidence type="ECO:0000259" key="1">
    <source>
        <dbReference type="PROSITE" id="PS50112"/>
    </source>
</evidence>
<accession>A0A9Q4KUN9</accession>
<dbReference type="Pfam" id="PF13426">
    <property type="entry name" value="PAS_9"/>
    <property type="match status" value="1"/>
</dbReference>
<dbReference type="PROSITE" id="PS50112">
    <property type="entry name" value="PAS"/>
    <property type="match status" value="2"/>
</dbReference>
<name>A0A9Q4KUN9_9EURY</name>
<dbReference type="PANTHER" id="PTHR44757">
    <property type="entry name" value="DIGUANYLATE CYCLASE DGCP"/>
    <property type="match status" value="1"/>
</dbReference>
<dbReference type="SUPFAM" id="SSF55785">
    <property type="entry name" value="PYP-like sensor domain (PAS domain)"/>
    <property type="match status" value="4"/>
</dbReference>
<dbReference type="Pfam" id="PF00989">
    <property type="entry name" value="PAS"/>
    <property type="match status" value="1"/>
</dbReference>
<dbReference type="NCBIfam" id="TIGR00229">
    <property type="entry name" value="sensory_box"/>
    <property type="match status" value="4"/>
</dbReference>
<dbReference type="InterPro" id="IPR000700">
    <property type="entry name" value="PAS-assoc_C"/>
</dbReference>
<dbReference type="InterPro" id="IPR000014">
    <property type="entry name" value="PAS"/>
</dbReference>
<dbReference type="InterPro" id="IPR011991">
    <property type="entry name" value="ArsR-like_HTH"/>
</dbReference>
<dbReference type="EMBL" id="JAKELO010000002">
    <property type="protein sequence ID" value="MDE4908437.1"/>
    <property type="molecule type" value="Genomic_DNA"/>
</dbReference>
<organism evidence="3 4">
    <name type="scientific">Methanogenium marinum</name>
    <dbReference type="NCBI Taxonomy" id="348610"/>
    <lineage>
        <taxon>Archaea</taxon>
        <taxon>Methanobacteriati</taxon>
        <taxon>Methanobacteriota</taxon>
        <taxon>Stenosarchaea group</taxon>
        <taxon>Methanomicrobia</taxon>
        <taxon>Methanomicrobiales</taxon>
        <taxon>Methanomicrobiaceae</taxon>
        <taxon>Methanogenium</taxon>
    </lineage>
</organism>
<dbReference type="PROSITE" id="PS50113">
    <property type="entry name" value="PAC"/>
    <property type="match status" value="2"/>
</dbReference>
<dbReference type="GO" id="GO:0003677">
    <property type="term" value="F:DNA binding"/>
    <property type="evidence" value="ECO:0007669"/>
    <property type="project" value="InterPro"/>
</dbReference>
<feature type="domain" description="PAS" evidence="1">
    <location>
        <begin position="446"/>
        <end position="517"/>
    </location>
</feature>
<proteinExistence type="predicted"/>
<reference evidence="3" key="1">
    <citation type="submission" date="2022-01" db="EMBL/GenBank/DDBJ databases">
        <title>Draft genome of Methanogenium marinum DSM 15558.</title>
        <authorList>
            <person name="Chen S.-C."/>
            <person name="You Y.-T."/>
        </authorList>
    </citation>
    <scope>NUCLEOTIDE SEQUENCE</scope>
    <source>
        <strain evidence="3">DSM 15558</strain>
    </source>
</reference>
<dbReference type="SUPFAM" id="SSF46785">
    <property type="entry name" value="Winged helix' DNA-binding domain"/>
    <property type="match status" value="1"/>
</dbReference>
<feature type="domain" description="PAC" evidence="2">
    <location>
        <begin position="140"/>
        <end position="190"/>
    </location>
</feature>
<dbReference type="InterPro" id="IPR036388">
    <property type="entry name" value="WH-like_DNA-bd_sf"/>
</dbReference>
<dbReference type="AlphaFoldDB" id="A0A9Q4KUN9"/>
<dbReference type="InterPro" id="IPR035965">
    <property type="entry name" value="PAS-like_dom_sf"/>
</dbReference>
<dbReference type="SMART" id="SM00091">
    <property type="entry name" value="PAS"/>
    <property type="match status" value="4"/>
</dbReference>
<dbReference type="InterPro" id="IPR013767">
    <property type="entry name" value="PAS_fold"/>
</dbReference>
<dbReference type="InterPro" id="IPR005471">
    <property type="entry name" value="Tscrpt_reg_IclR_N"/>
</dbReference>
<dbReference type="CDD" id="cd00090">
    <property type="entry name" value="HTH_ARSR"/>
    <property type="match status" value="1"/>
</dbReference>
<dbReference type="Pfam" id="PF08448">
    <property type="entry name" value="PAS_4"/>
    <property type="match status" value="2"/>
</dbReference>
<feature type="domain" description="PAS" evidence="1">
    <location>
        <begin position="191"/>
        <end position="256"/>
    </location>
</feature>
<dbReference type="InterPro" id="IPR052155">
    <property type="entry name" value="Biofilm_reg_signaling"/>
</dbReference>
<dbReference type="RefSeq" id="WP_274925065.1">
    <property type="nucleotide sequence ID" value="NZ_JAKELO010000002.1"/>
</dbReference>
<sequence length="566" mass="62787">MLGAFPQELTRICEVLRENPKGMAVRDIADAIGMNRNTASRYLDMLRVAGQVEMKTYGKAKVFYISQRMPISAMMDCAVDMVFVLDPSLTVVEANDTICTFLGGCRDGIVGHPMRESALGAFDHPLIVGRISDAMEGKGSTDELRYMRVDGEVFFRVKTIPTVLNSGLPGVAVVMEDITGKKVAEEALRASELKFRTLVEDISDAIWIIGDDWIFSYVSPRTEDILGYLPARMEGESIFSYIPDNDHEGVEAALEECRKSVRGCSVVPISMRHIDGYSVDVEVSASPQFDLLGDFTGYRAVCRNVSERRVQERRILQWKSFLFSIVQNIPAKVMVTNVEDRSLVFVNRSFEEMFCISSDEVAGRQCRDIFSLDLCRVLLCGDEETVMSAEEVDVPEVVAFVPGVGERILWVKKIPVFSSKGHLRYILGIYEDVTDKVRNEQRICAERDQAQQSLDAAGVLIAVIAPDGTIRTMNRRGCEMLGYPMDGLIGKNWFDTVVPPHSHAILKERFNNVLTIGSFSAVSETGYLLHADDTLIPVAWQNAILPGEDGEPAGVVTSAEPLPEVP</sequence>
<dbReference type="GO" id="GO:0006355">
    <property type="term" value="P:regulation of DNA-templated transcription"/>
    <property type="evidence" value="ECO:0007669"/>
    <property type="project" value="InterPro"/>
</dbReference>
<comment type="caution">
    <text evidence="3">The sequence shown here is derived from an EMBL/GenBank/DDBJ whole genome shotgun (WGS) entry which is preliminary data.</text>
</comment>
<dbReference type="InterPro" id="IPR036390">
    <property type="entry name" value="WH_DNA-bd_sf"/>
</dbReference>
<evidence type="ECO:0000313" key="4">
    <source>
        <dbReference type="Proteomes" id="UP001143747"/>
    </source>
</evidence>
<dbReference type="Proteomes" id="UP001143747">
    <property type="component" value="Unassembled WGS sequence"/>
</dbReference>
<evidence type="ECO:0000259" key="2">
    <source>
        <dbReference type="PROSITE" id="PS50113"/>
    </source>
</evidence>
<feature type="domain" description="PAC" evidence="2">
    <location>
        <begin position="265"/>
        <end position="317"/>
    </location>
</feature>
<dbReference type="Gene3D" id="3.30.450.20">
    <property type="entry name" value="PAS domain"/>
    <property type="match status" value="4"/>
</dbReference>
<protein>
    <submittedName>
        <fullName evidence="3">PAS domain S-box protein</fullName>
    </submittedName>
</protein>
<dbReference type="CDD" id="cd00130">
    <property type="entry name" value="PAS"/>
    <property type="match status" value="3"/>
</dbReference>